<feature type="binding site" evidence="7 11">
    <location>
        <position position="440"/>
    </location>
    <ligand>
        <name>[4Fe-4S] cluster</name>
        <dbReference type="ChEBI" id="CHEBI:49883"/>
    </ligand>
</feature>
<dbReference type="EC" id="2.4.2.14" evidence="7"/>
<comment type="similarity">
    <text evidence="2 7 8">In the C-terminal section; belongs to the purine/pyrimidine phosphoribosyltransferase family.</text>
</comment>
<dbReference type="Pfam" id="PF00156">
    <property type="entry name" value="Pribosyltran"/>
    <property type="match status" value="1"/>
</dbReference>
<dbReference type="InterPro" id="IPR035584">
    <property type="entry name" value="PurF_N"/>
</dbReference>
<dbReference type="OrthoDB" id="9801213at2"/>
<dbReference type="NCBIfam" id="TIGR01134">
    <property type="entry name" value="purF"/>
    <property type="match status" value="1"/>
</dbReference>
<keyword evidence="14" id="KW-1185">Reference proteome</keyword>
<name>A0A0X1KSI6_9THEM</name>
<dbReference type="Gene3D" id="3.40.50.2020">
    <property type="match status" value="1"/>
</dbReference>
<dbReference type="SUPFAM" id="SSF53271">
    <property type="entry name" value="PRTase-like"/>
    <property type="match status" value="1"/>
</dbReference>
<comment type="function">
    <text evidence="7">Catalyzes the formation of phosphoribosylamine from phosphoribosylpyrophosphate (PRPP) and glutamine.</text>
</comment>
<evidence type="ECO:0000256" key="4">
    <source>
        <dbReference type="ARBA" id="ARBA00022679"/>
    </source>
</evidence>
<evidence type="ECO:0000313" key="14">
    <source>
        <dbReference type="Proteomes" id="UP000077469"/>
    </source>
</evidence>
<evidence type="ECO:0000256" key="11">
    <source>
        <dbReference type="PIRSR" id="PIRSR000485-3"/>
    </source>
</evidence>
<dbReference type="GO" id="GO:0004044">
    <property type="term" value="F:amidophosphoribosyltransferase activity"/>
    <property type="evidence" value="ECO:0007669"/>
    <property type="project" value="UniProtKB-UniRule"/>
</dbReference>
<dbReference type="RefSeq" id="WP_031505122.1">
    <property type="nucleotide sequence ID" value="NC_022795.1"/>
</dbReference>
<comment type="cofactor">
    <cofactor evidence="7 11">
        <name>[4Fe-4S] cluster</name>
        <dbReference type="ChEBI" id="CHEBI:49883"/>
    </cofactor>
    <text evidence="7 11">Binds 1 [4Fe-4S] cluster per subunit.</text>
</comment>
<evidence type="ECO:0000313" key="13">
    <source>
        <dbReference type="EMBL" id="AJC74223.1"/>
    </source>
</evidence>
<dbReference type="AlphaFoldDB" id="A0A0X1KSI6"/>
<comment type="pathway">
    <text evidence="1 7 8">Purine metabolism; IMP biosynthesis via de novo pathway; N(1)-(5-phospho-D-ribosyl)glycinamide from 5-phospho-alpha-D-ribose 1-diphosphate: step 1/2.</text>
</comment>
<evidence type="ECO:0000256" key="10">
    <source>
        <dbReference type="PIRSR" id="PIRSR000485-2"/>
    </source>
</evidence>
<dbReference type="PaxDb" id="1123384-AJ81_08545"/>
<keyword evidence="7" id="KW-0004">4Fe-4S</keyword>
<keyword evidence="7 10" id="KW-0479">Metal-binding</keyword>
<dbReference type="UniPathway" id="UPA00074">
    <property type="reaction ID" value="UER00124"/>
</dbReference>
<protein>
    <recommendedName>
        <fullName evidence="7">Amidophosphoribosyltransferase</fullName>
        <shortName evidence="7">ATase</shortName>
        <ecNumber evidence="7">2.4.2.14</ecNumber>
    </recommendedName>
    <alternativeName>
        <fullName evidence="7">Glutamine phosphoribosylpyrophosphate amidotransferase</fullName>
        <shortName evidence="7">GPATase</shortName>
    </alternativeName>
</protein>
<dbReference type="GO" id="GO:0000287">
    <property type="term" value="F:magnesium ion binding"/>
    <property type="evidence" value="ECO:0007669"/>
    <property type="project" value="UniProtKB-UniRule"/>
</dbReference>
<dbReference type="KEGG" id="phy:AJ81_08545"/>
<dbReference type="GO" id="GO:0006189">
    <property type="term" value="P:'de novo' IMP biosynthetic process"/>
    <property type="evidence" value="ECO:0007669"/>
    <property type="project" value="UniProtKB-UniRule"/>
</dbReference>
<dbReference type="CDD" id="cd00715">
    <property type="entry name" value="GPATase_N"/>
    <property type="match status" value="1"/>
</dbReference>
<sequence>MKESCGLFGIFSPKPDPKISRTVYYGLIALQHRGQESAGIAVGDGEKIKYHKGLGLVNDVFNEEVLGELSGHVAIGHVRYSTTGSNVFENAQPIVVAGQQGSLAVAHNGNIINTRELRSQLEKKGLPFRSTTDSEIIALLLIEQGPDMLHACLDVTRTLQGAYCLLLMNQNSLIAIRDPLGFRPLCMGRLDDCVVFASETVALDAVGAEFVRDIEPGEVVLVNENGVESHKTAFSRSAFCIFEFVYFARPDSVLENVSVYAARERAGRILAIEQPADADLVVGVPDSGTVAAIGYSNQSGIPYGMGLIKNKYIGRTFIQPSQKLRNLGVRLKLNALRELVKGKSIVLVDDSIVRGTTMGQIVKMLRTAGARSIHVRIASPPIRYGCYFGVDTSDRRELIAAVLEEKKIEQLIGADSLGYLSLEGLVKAVGLPSDRLCLACFNGIYPLQVPSFCTKYLFEKE</sequence>
<dbReference type="PIRSF" id="PIRSF000485">
    <property type="entry name" value="Amd_phspho_trans"/>
    <property type="match status" value="1"/>
</dbReference>
<evidence type="ECO:0000256" key="2">
    <source>
        <dbReference type="ARBA" id="ARBA00010138"/>
    </source>
</evidence>
<evidence type="ECO:0000256" key="8">
    <source>
        <dbReference type="PIRNR" id="PIRNR000485"/>
    </source>
</evidence>
<evidence type="ECO:0000256" key="9">
    <source>
        <dbReference type="PIRSR" id="PIRSR000485-1"/>
    </source>
</evidence>
<feature type="binding site" evidence="7 10">
    <location>
        <position position="349"/>
    </location>
    <ligand>
        <name>Mg(2+)</name>
        <dbReference type="ChEBI" id="CHEBI:18420"/>
    </ligand>
</feature>
<evidence type="ECO:0000256" key="5">
    <source>
        <dbReference type="ARBA" id="ARBA00022755"/>
    </source>
</evidence>
<dbReference type="STRING" id="1123384.AJ81_08545"/>
<evidence type="ECO:0000256" key="6">
    <source>
        <dbReference type="ARBA" id="ARBA00022962"/>
    </source>
</evidence>
<dbReference type="PROSITE" id="PS51278">
    <property type="entry name" value="GATASE_TYPE_2"/>
    <property type="match status" value="1"/>
</dbReference>
<keyword evidence="7 11" id="KW-0408">Iron</keyword>
<keyword evidence="6 7" id="KW-0315">Glutamine amidotransferase</keyword>
<feature type="binding site" evidence="7 11">
    <location>
        <position position="386"/>
    </location>
    <ligand>
        <name>[4Fe-4S] cluster</name>
        <dbReference type="ChEBI" id="CHEBI:49883"/>
    </ligand>
</feature>
<dbReference type="GO" id="GO:0009113">
    <property type="term" value="P:purine nucleobase biosynthetic process"/>
    <property type="evidence" value="ECO:0007669"/>
    <property type="project" value="UniProtKB-UniRule"/>
</dbReference>
<dbReference type="InterPro" id="IPR000836">
    <property type="entry name" value="PRTase_dom"/>
</dbReference>
<evidence type="ECO:0000259" key="12">
    <source>
        <dbReference type="PROSITE" id="PS51278"/>
    </source>
</evidence>
<dbReference type="InterPro" id="IPR005854">
    <property type="entry name" value="PurF"/>
</dbReference>
<dbReference type="HAMAP" id="MF_01931">
    <property type="entry name" value="PurF"/>
    <property type="match status" value="1"/>
</dbReference>
<dbReference type="InterPro" id="IPR029057">
    <property type="entry name" value="PRTase-like"/>
</dbReference>
<feature type="binding site" evidence="7 11">
    <location>
        <position position="240"/>
    </location>
    <ligand>
        <name>[4Fe-4S] cluster</name>
        <dbReference type="ChEBI" id="CHEBI:49883"/>
    </ligand>
</feature>
<keyword evidence="4 7" id="KW-0808">Transferase</keyword>
<dbReference type="InterPro" id="IPR017932">
    <property type="entry name" value="GATase_2_dom"/>
</dbReference>
<feature type="domain" description="Glutamine amidotransferase type-2" evidence="12">
    <location>
        <begin position="5"/>
        <end position="225"/>
    </location>
</feature>
<dbReference type="Gene3D" id="3.60.20.10">
    <property type="entry name" value="Glutamine Phosphoribosylpyrophosphate, subunit 1, domain 1"/>
    <property type="match status" value="1"/>
</dbReference>
<dbReference type="PANTHER" id="PTHR11907">
    <property type="entry name" value="AMIDOPHOSPHORIBOSYLTRANSFERASE"/>
    <property type="match status" value="1"/>
</dbReference>
<evidence type="ECO:0000256" key="1">
    <source>
        <dbReference type="ARBA" id="ARBA00005209"/>
    </source>
</evidence>
<keyword evidence="7 10" id="KW-0460">Magnesium</keyword>
<gene>
    <name evidence="7" type="primary">purF</name>
    <name evidence="13" type="ORF">AJ81_08545</name>
</gene>
<dbReference type="Pfam" id="PF13522">
    <property type="entry name" value="GATase_6"/>
    <property type="match status" value="1"/>
</dbReference>
<dbReference type="EMBL" id="CP007141">
    <property type="protein sequence ID" value="AJC74223.1"/>
    <property type="molecule type" value="Genomic_DNA"/>
</dbReference>
<dbReference type="InterPro" id="IPR029055">
    <property type="entry name" value="Ntn_hydrolases_N"/>
</dbReference>
<evidence type="ECO:0000256" key="3">
    <source>
        <dbReference type="ARBA" id="ARBA00022676"/>
    </source>
</evidence>
<keyword evidence="3 7" id="KW-0328">Glycosyltransferase</keyword>
<dbReference type="GO" id="GO:0051539">
    <property type="term" value="F:4 iron, 4 sulfur cluster binding"/>
    <property type="evidence" value="ECO:0007669"/>
    <property type="project" value="UniProtKB-KW"/>
</dbReference>
<keyword evidence="7 11" id="KW-0411">Iron-sulfur</keyword>
<reference evidence="13 14" key="1">
    <citation type="submission" date="2014-01" db="EMBL/GenBank/DDBJ databases">
        <title>Genome sequencing of Thermotog hypogea.</title>
        <authorList>
            <person name="Zhang X."/>
            <person name="Alvare G."/>
            <person name="Fristensky B."/>
            <person name="Chen L."/>
            <person name="Suen T."/>
            <person name="Chen Q."/>
            <person name="Ma K."/>
        </authorList>
    </citation>
    <scope>NUCLEOTIDE SEQUENCE [LARGE SCALE GENOMIC DNA]</scope>
    <source>
        <strain evidence="13 14">DSM 11164</strain>
    </source>
</reference>
<keyword evidence="5 7" id="KW-0658">Purine biosynthesis</keyword>
<dbReference type="CDD" id="cd06223">
    <property type="entry name" value="PRTases_typeI"/>
    <property type="match status" value="1"/>
</dbReference>
<comment type="catalytic activity">
    <reaction evidence="7 8">
        <text>5-phospho-beta-D-ribosylamine + L-glutamate + diphosphate = 5-phospho-alpha-D-ribose 1-diphosphate + L-glutamine + H2O</text>
        <dbReference type="Rhea" id="RHEA:14905"/>
        <dbReference type="ChEBI" id="CHEBI:15377"/>
        <dbReference type="ChEBI" id="CHEBI:29985"/>
        <dbReference type="ChEBI" id="CHEBI:33019"/>
        <dbReference type="ChEBI" id="CHEBI:58017"/>
        <dbReference type="ChEBI" id="CHEBI:58359"/>
        <dbReference type="ChEBI" id="CHEBI:58681"/>
        <dbReference type="EC" id="2.4.2.14"/>
    </reaction>
</comment>
<feature type="binding site" evidence="7 10">
    <location>
        <position position="350"/>
    </location>
    <ligand>
        <name>Mg(2+)</name>
        <dbReference type="ChEBI" id="CHEBI:18420"/>
    </ligand>
</feature>
<proteinExistence type="inferred from homology"/>
<comment type="cofactor">
    <cofactor evidence="7 10">
        <name>Mg(2+)</name>
        <dbReference type="ChEBI" id="CHEBI:18420"/>
    </cofactor>
    <text evidence="7 10">Binds 1 Mg(2+) ion per subunit.</text>
</comment>
<evidence type="ECO:0000256" key="7">
    <source>
        <dbReference type="HAMAP-Rule" id="MF_01931"/>
    </source>
</evidence>
<organism evidence="13 14">
    <name type="scientific">Pseudothermotoga hypogea DSM 11164 = NBRC 106472</name>
    <dbReference type="NCBI Taxonomy" id="1123384"/>
    <lineage>
        <taxon>Bacteria</taxon>
        <taxon>Thermotogati</taxon>
        <taxon>Thermotogota</taxon>
        <taxon>Thermotogae</taxon>
        <taxon>Thermotogales</taxon>
        <taxon>Thermotogaceae</taxon>
        <taxon>Pseudothermotoga</taxon>
    </lineage>
</organism>
<dbReference type="SUPFAM" id="SSF56235">
    <property type="entry name" value="N-terminal nucleophile aminohydrolases (Ntn hydrolases)"/>
    <property type="match status" value="1"/>
</dbReference>
<feature type="active site" description="Nucleophile" evidence="7 9">
    <location>
        <position position="5"/>
    </location>
</feature>
<dbReference type="Proteomes" id="UP000077469">
    <property type="component" value="Chromosome"/>
</dbReference>
<feature type="binding site" evidence="7 11">
    <location>
        <position position="437"/>
    </location>
    <ligand>
        <name>[4Fe-4S] cluster</name>
        <dbReference type="ChEBI" id="CHEBI:49883"/>
    </ligand>
</feature>
<accession>A0A0X1KSI6</accession>
<feature type="binding site" evidence="7 10">
    <location>
        <position position="287"/>
    </location>
    <ligand>
        <name>Mg(2+)</name>
        <dbReference type="ChEBI" id="CHEBI:18420"/>
    </ligand>
</feature>
<dbReference type="PATRIC" id="fig|1123384.7.peg.1712"/>